<protein>
    <submittedName>
        <fullName evidence="2">Uncharacterized protein</fullName>
    </submittedName>
</protein>
<proteinExistence type="predicted"/>
<comment type="caution">
    <text evidence="2">The sequence shown here is derived from an EMBL/GenBank/DDBJ whole genome shotgun (WGS) entry which is preliminary data.</text>
</comment>
<keyword evidence="3" id="KW-1185">Reference proteome</keyword>
<evidence type="ECO:0000313" key="2">
    <source>
        <dbReference type="EMBL" id="GGS38222.1"/>
    </source>
</evidence>
<feature type="region of interest" description="Disordered" evidence="1">
    <location>
        <begin position="1"/>
        <end position="26"/>
    </location>
</feature>
<dbReference type="EMBL" id="BMSL01000006">
    <property type="protein sequence ID" value="GGS38222.1"/>
    <property type="molecule type" value="Genomic_DNA"/>
</dbReference>
<organism evidence="2 3">
    <name type="scientific">Streptomyces griseoviridis</name>
    <dbReference type="NCBI Taxonomy" id="45398"/>
    <lineage>
        <taxon>Bacteria</taxon>
        <taxon>Bacillati</taxon>
        <taxon>Actinomycetota</taxon>
        <taxon>Actinomycetes</taxon>
        <taxon>Kitasatosporales</taxon>
        <taxon>Streptomycetaceae</taxon>
        <taxon>Streptomyces</taxon>
    </lineage>
</organism>
<evidence type="ECO:0000256" key="1">
    <source>
        <dbReference type="SAM" id="MobiDB-lite"/>
    </source>
</evidence>
<name>A0A918GI57_STRGD</name>
<dbReference type="AlphaFoldDB" id="A0A918GI57"/>
<feature type="region of interest" description="Disordered" evidence="1">
    <location>
        <begin position="54"/>
        <end position="83"/>
    </location>
</feature>
<reference evidence="2" key="2">
    <citation type="submission" date="2020-09" db="EMBL/GenBank/DDBJ databases">
        <authorList>
            <person name="Sun Q."/>
            <person name="Ohkuma M."/>
        </authorList>
    </citation>
    <scope>NUCLEOTIDE SEQUENCE</scope>
    <source>
        <strain evidence="2">JCM 4234</strain>
    </source>
</reference>
<gene>
    <name evidence="2" type="ORF">GCM10010238_29630</name>
</gene>
<feature type="compositionally biased region" description="Basic residues" evidence="1">
    <location>
        <begin position="66"/>
        <end position="81"/>
    </location>
</feature>
<reference evidence="2" key="1">
    <citation type="journal article" date="2014" name="Int. J. Syst. Evol. Microbiol.">
        <title>Complete genome sequence of Corynebacterium casei LMG S-19264T (=DSM 44701T), isolated from a smear-ripened cheese.</title>
        <authorList>
            <consortium name="US DOE Joint Genome Institute (JGI-PGF)"/>
            <person name="Walter F."/>
            <person name="Albersmeier A."/>
            <person name="Kalinowski J."/>
            <person name="Ruckert C."/>
        </authorList>
    </citation>
    <scope>NUCLEOTIDE SEQUENCE</scope>
    <source>
        <strain evidence="2">JCM 4234</strain>
    </source>
</reference>
<dbReference type="Proteomes" id="UP000653493">
    <property type="component" value="Unassembled WGS sequence"/>
</dbReference>
<accession>A0A918GI57</accession>
<sequence>MSGSTPAVSIVPSSRRRASGTLAASRRRWSDHQMLMLHQPPGRGSTYRYVLPGVPGRKRGVDIRPPIRRMRPGGRRCKSGVHRPDTTCRTVTFRSYGILWTCRTARVGPVG</sequence>
<evidence type="ECO:0000313" key="3">
    <source>
        <dbReference type="Proteomes" id="UP000653493"/>
    </source>
</evidence>